<gene>
    <name evidence="4" type="ORF">CUS_6618</name>
</gene>
<evidence type="ECO:0000256" key="3">
    <source>
        <dbReference type="SAM" id="MobiDB-lite"/>
    </source>
</evidence>
<feature type="region of interest" description="Disordered" evidence="3">
    <location>
        <begin position="269"/>
        <end position="295"/>
    </location>
</feature>
<dbReference type="STRING" id="246199.CUS_6618"/>
<accession>E9SBE5</accession>
<dbReference type="PANTHER" id="PTHR33969">
    <property type="entry name" value="SEGREGATION AND CONDENSATION PROTEIN A"/>
    <property type="match status" value="1"/>
</dbReference>
<dbReference type="GO" id="GO:0007059">
    <property type="term" value="P:chromosome segregation"/>
    <property type="evidence" value="ECO:0007669"/>
    <property type="project" value="UniProtKB-KW"/>
</dbReference>
<name>E9SBE5_RUMAL</name>
<dbReference type="Gene3D" id="6.10.250.2410">
    <property type="match status" value="1"/>
</dbReference>
<dbReference type="PANTHER" id="PTHR33969:SF2">
    <property type="entry name" value="SEGREGATION AND CONDENSATION PROTEIN A"/>
    <property type="match status" value="1"/>
</dbReference>
<organism evidence="4 5">
    <name type="scientific">Ruminococcus albus 8</name>
    <dbReference type="NCBI Taxonomy" id="246199"/>
    <lineage>
        <taxon>Bacteria</taxon>
        <taxon>Bacillati</taxon>
        <taxon>Bacillota</taxon>
        <taxon>Clostridia</taxon>
        <taxon>Eubacteriales</taxon>
        <taxon>Oscillospiraceae</taxon>
        <taxon>Ruminococcus</taxon>
    </lineage>
</organism>
<sequence length="572" mass="62065">MSAALFKLDMFEGPLDLLLHLITKHKLNIYDIEIAVLLEQYLEYMDGLEEEDYEDAADFLEMAARLIYIKTASLLPRDNEGEELKKELQGSLIEYSLCKMAAAQLSELYAGGEIFVRQPMKLPVNKTFTGTMDKQKLCDAYLGMSAKARKAKPLRAEMFSPIVSHRIVSVTSKIIHVLKMLITQGECFLTSMYEGCADKSERVAVFLAVLELTKSGRIFLNDDNTRVYMNSAAKKRKIVSHFDEAELEAEEAARAANYALEEVAVKSGGEGEKSALTAEEKPSQAEGEDSPADGEIARENGVFSAHVYPQAMIPYHQPTTERTVYKSETRQRGTLPVLRIELSPTLQKVVDEGRQDMPEEMRAEMAAEKPEISAFCGVNVSLVKPVDADEGAAVAGDVPEKSAGADLAEKPEISEFGGVTVSLVKPVDADEGAAVAGDVPEKSAGADLAEKPEFSEFGGVNVSLVKPVDADKGAAVAGDVPEKSEGADLAEKPEISEFGGVNVSLVKPVDAGEGAAVAMTAEGTAESEEVNGMDETAVISSDVTPYPIRENFFAIRYYWGAKNWSAYRARLG</sequence>
<evidence type="ECO:0000256" key="1">
    <source>
        <dbReference type="ARBA" id="ARBA00022829"/>
    </source>
</evidence>
<dbReference type="eggNOG" id="COG1354">
    <property type="taxonomic scope" value="Bacteria"/>
</dbReference>
<comment type="caution">
    <text evidence="4">The sequence shown here is derived from an EMBL/GenBank/DDBJ whole genome shotgun (WGS) entry which is preliminary data.</text>
</comment>
<dbReference type="OrthoDB" id="9811016at2"/>
<protein>
    <recommendedName>
        <fullName evidence="2">Segregation and condensation protein A</fullName>
    </recommendedName>
</protein>
<dbReference type="InterPro" id="IPR003768">
    <property type="entry name" value="ScpA"/>
</dbReference>
<feature type="compositionally biased region" description="Basic and acidic residues" evidence="3">
    <location>
        <begin position="269"/>
        <end position="283"/>
    </location>
</feature>
<proteinExistence type="predicted"/>
<evidence type="ECO:0000256" key="2">
    <source>
        <dbReference type="ARBA" id="ARBA00044777"/>
    </source>
</evidence>
<dbReference type="RefSeq" id="WP_002848825.1">
    <property type="nucleotide sequence ID" value="NZ_ADKM02000066.1"/>
</dbReference>
<keyword evidence="1" id="KW-0159">Chromosome partition</keyword>
<dbReference type="EMBL" id="ADKM02000066">
    <property type="protein sequence ID" value="EGC03451.1"/>
    <property type="molecule type" value="Genomic_DNA"/>
</dbReference>
<evidence type="ECO:0000313" key="4">
    <source>
        <dbReference type="EMBL" id="EGC03451.1"/>
    </source>
</evidence>
<evidence type="ECO:0000313" key="5">
    <source>
        <dbReference type="Proteomes" id="UP000004259"/>
    </source>
</evidence>
<keyword evidence="5" id="KW-1185">Reference proteome</keyword>
<dbReference type="Proteomes" id="UP000004259">
    <property type="component" value="Unassembled WGS sequence"/>
</dbReference>
<dbReference type="AlphaFoldDB" id="E9SBE5"/>
<dbReference type="Pfam" id="PF02616">
    <property type="entry name" value="SMC_ScpA"/>
    <property type="match status" value="1"/>
</dbReference>
<reference evidence="4 5" key="1">
    <citation type="submission" date="2011-02" db="EMBL/GenBank/DDBJ databases">
        <authorList>
            <person name="Nelson K.E."/>
            <person name="Sutton G."/>
            <person name="Torralba M."/>
            <person name="Durkin S."/>
            <person name="Harkins D."/>
            <person name="Montgomery R."/>
            <person name="Ziemer C."/>
            <person name="Klaassens E."/>
            <person name="Ocuiv P."/>
            <person name="Morrison M."/>
        </authorList>
    </citation>
    <scope>NUCLEOTIDE SEQUENCE [LARGE SCALE GENOMIC DNA]</scope>
    <source>
        <strain evidence="4 5">8</strain>
    </source>
</reference>